<sequence length="147" mass="16379">MSEQNGHAAEHGEQPVNRTMKSKTPTDVTESSLDKQHTDATMDSPTEQSKGKKPNVIYALIMKLLLRITGKEDGFEQTRQRIHTEASNRDPITMWLQTKDAHGERVVLEALIDTGASDNFVSLDLAKQLGLTIRTDSDSQNEFLDAN</sequence>
<organism evidence="1 2">
    <name type="scientific">Coniosporium uncinatum</name>
    <dbReference type="NCBI Taxonomy" id="93489"/>
    <lineage>
        <taxon>Eukaryota</taxon>
        <taxon>Fungi</taxon>
        <taxon>Dikarya</taxon>
        <taxon>Ascomycota</taxon>
        <taxon>Pezizomycotina</taxon>
        <taxon>Dothideomycetes</taxon>
        <taxon>Dothideomycetes incertae sedis</taxon>
        <taxon>Coniosporium</taxon>
    </lineage>
</organism>
<comment type="caution">
    <text evidence="1">The sequence shown here is derived from an EMBL/GenBank/DDBJ whole genome shotgun (WGS) entry which is preliminary data.</text>
</comment>
<name>A0ACC3CYB8_9PEZI</name>
<feature type="non-terminal residue" evidence="1">
    <location>
        <position position="147"/>
    </location>
</feature>
<proteinExistence type="predicted"/>
<reference evidence="1" key="1">
    <citation type="submission" date="2024-09" db="EMBL/GenBank/DDBJ databases">
        <title>Black Yeasts Isolated from many extreme environments.</title>
        <authorList>
            <person name="Coleine C."/>
            <person name="Stajich J.E."/>
            <person name="Selbmann L."/>
        </authorList>
    </citation>
    <scope>NUCLEOTIDE SEQUENCE</scope>
    <source>
        <strain evidence="1">CCFEE 5737</strain>
    </source>
</reference>
<gene>
    <name evidence="1" type="ORF">LTS18_011871</name>
</gene>
<keyword evidence="2" id="KW-1185">Reference proteome</keyword>
<evidence type="ECO:0000313" key="2">
    <source>
        <dbReference type="Proteomes" id="UP001186974"/>
    </source>
</evidence>
<protein>
    <submittedName>
        <fullName evidence="1">Uncharacterized protein</fullName>
    </submittedName>
</protein>
<dbReference type="Proteomes" id="UP001186974">
    <property type="component" value="Unassembled WGS sequence"/>
</dbReference>
<dbReference type="EMBL" id="JAWDJW010009831">
    <property type="protein sequence ID" value="KAK3055090.1"/>
    <property type="molecule type" value="Genomic_DNA"/>
</dbReference>
<evidence type="ECO:0000313" key="1">
    <source>
        <dbReference type="EMBL" id="KAK3055090.1"/>
    </source>
</evidence>
<accession>A0ACC3CYB8</accession>